<sequence length="967" mass="106341">MKSRLSNRKWQTAGLLLVLLTMTAGLAWARSATPPPAGQRVYNSQWLNINKWECPFYNDGRYGLDISVATGVAGGAWPQPLHNCYIFGAGLWFGSIRARANDPSMEDTLVTFGYNPNSGGTEMSPVTVENVAEGTGSADDRIFVYPADYPPAPRTRWETGDAQVDSMLIPYENFSLMDMWCAYSDVLSENHISPGKPQNIDVYQTVYAWNYPSNEDIFFITYIARNASTTDTLKNCFMGAVCDADVGDATDDMVGTLLNTYVPGVGTVTNVGYVGDNNNQENPGRDWESGTPGVFAYKFLESPRDTSGDPLGMTAFKKFTIDIDPVTDAAQYLTMAGFDYRTGVYTPYDSAKDVDPKDKRFVQCSGPFTLAPQQMVRLVIACIAAPFGGPNQNWQDRPIDSLIHLAKLANQAQFIYDQGWLLPGPPLAPNMTLVPGDNQVRIVWDNLPEVTPDPYWLKVASDTSKPGWDPLYRGYDFEGYIVYKSKNGSDWEILGQCDRVNGDTFNYPPGGDSVNTPDSLWIKATDAGLYYNLVDSNVTNGFTYYYSVASFDYNFQTTQWDSAHQIPLDSTVIILRSGLVANYYTTPRWEAANYVMPTVNVATAVGDTTKPGLRWKPEVVVPAQVTADTYELRFLAPAYGGSASKPIYSYVVTNLRNDSVVIESTSLSYTIGNTLTRALPVFNGLALNCSLKLTLPASGIETAYVQTGTYPAEKVRGSGTASQGLWALRGADYEIEFSVSPYLTAKVYDVTHGRIEVPKTEFDNLSGSKAQANGWCFVDRTARNPSDTLKGKMARIYVCGVYAEINAGDSIAGNTSLIQDGDRWVLIGNKSGGTAPSYNVYHVLSVPGVSRTDTTYKLNVKVVPNPYVVFNAWEKSTEQRYVRFTHLPSECIIRIYTVAGDLVKVIRHTETMTQPLDQAGTETWDFTNESPGMSQTAASGQLIASGVYIYHVESKVGEAVGKLAVIY</sequence>
<evidence type="ECO:0008006" key="4">
    <source>
        <dbReference type="Google" id="ProtNLM"/>
    </source>
</evidence>
<dbReference type="EMBL" id="VGIR01000009">
    <property type="protein sequence ID" value="MBM3330711.1"/>
    <property type="molecule type" value="Genomic_DNA"/>
</dbReference>
<feature type="signal peptide" evidence="1">
    <location>
        <begin position="1"/>
        <end position="29"/>
    </location>
</feature>
<feature type="chain" id="PRO_5037993737" description="FlgD Ig-like domain-containing protein" evidence="1">
    <location>
        <begin position="30"/>
        <end position="967"/>
    </location>
</feature>
<protein>
    <recommendedName>
        <fullName evidence="4">FlgD Ig-like domain-containing protein</fullName>
    </recommendedName>
</protein>
<accession>A0A937XFI1</accession>
<organism evidence="2 3">
    <name type="scientific">candidate division WOR-3 bacterium</name>
    <dbReference type="NCBI Taxonomy" id="2052148"/>
    <lineage>
        <taxon>Bacteria</taxon>
        <taxon>Bacteria division WOR-3</taxon>
    </lineage>
</organism>
<dbReference type="AlphaFoldDB" id="A0A937XFI1"/>
<name>A0A937XFI1_UNCW3</name>
<dbReference type="Gene3D" id="2.60.40.4070">
    <property type="match status" value="1"/>
</dbReference>
<comment type="caution">
    <text evidence="2">The sequence shown here is derived from an EMBL/GenBank/DDBJ whole genome shotgun (WGS) entry which is preliminary data.</text>
</comment>
<evidence type="ECO:0000256" key="1">
    <source>
        <dbReference type="SAM" id="SignalP"/>
    </source>
</evidence>
<reference evidence="2" key="1">
    <citation type="submission" date="2019-03" db="EMBL/GenBank/DDBJ databases">
        <title>Lake Tanganyika Metagenome-Assembled Genomes (MAGs).</title>
        <authorList>
            <person name="Tran P."/>
        </authorList>
    </citation>
    <scope>NUCLEOTIDE SEQUENCE</scope>
    <source>
        <strain evidence="2">K_DeepCast_150m_m2_040</strain>
    </source>
</reference>
<evidence type="ECO:0000313" key="3">
    <source>
        <dbReference type="Proteomes" id="UP000779900"/>
    </source>
</evidence>
<proteinExistence type="predicted"/>
<keyword evidence="1" id="KW-0732">Signal</keyword>
<dbReference type="Proteomes" id="UP000779900">
    <property type="component" value="Unassembled WGS sequence"/>
</dbReference>
<evidence type="ECO:0000313" key="2">
    <source>
        <dbReference type="EMBL" id="MBM3330711.1"/>
    </source>
</evidence>
<gene>
    <name evidence="2" type="ORF">FJY68_02525</name>
</gene>